<accession>A0A9D4ATT0</accession>
<sequence>MGLTCTISWLLWECLFTPPIFCLGGRGSGFKVWGHIPSAQLNSLSCLHMAQILNKQSELGSAFIDLSAGEGRDYLSKGGPEPGSDSLGVSAPHTTILPPQWFTACFPT</sequence>
<dbReference type="AlphaFoldDB" id="A0A9D4ATT0"/>
<dbReference type="Proteomes" id="UP000827986">
    <property type="component" value="Unassembled WGS sequence"/>
</dbReference>
<feature type="signal peptide" evidence="1">
    <location>
        <begin position="1"/>
        <end position="22"/>
    </location>
</feature>
<dbReference type="EMBL" id="JAHDVG010000486">
    <property type="protein sequence ID" value="KAH1168270.1"/>
    <property type="molecule type" value="Genomic_DNA"/>
</dbReference>
<feature type="chain" id="PRO_5038920188" evidence="1">
    <location>
        <begin position="23"/>
        <end position="108"/>
    </location>
</feature>
<reference evidence="2" key="1">
    <citation type="submission" date="2021-09" db="EMBL/GenBank/DDBJ databases">
        <title>The genome of Mauremys mutica provides insights into the evolution of semi-aquatic lifestyle.</title>
        <authorList>
            <person name="Gong S."/>
            <person name="Gao Y."/>
        </authorList>
    </citation>
    <scope>NUCLEOTIDE SEQUENCE</scope>
    <source>
        <strain evidence="2">MM-2020</strain>
        <tissue evidence="2">Muscle</tissue>
    </source>
</reference>
<organism evidence="2 3">
    <name type="scientific">Mauremys mutica</name>
    <name type="common">yellowpond turtle</name>
    <dbReference type="NCBI Taxonomy" id="74926"/>
    <lineage>
        <taxon>Eukaryota</taxon>
        <taxon>Metazoa</taxon>
        <taxon>Chordata</taxon>
        <taxon>Craniata</taxon>
        <taxon>Vertebrata</taxon>
        <taxon>Euteleostomi</taxon>
        <taxon>Archelosauria</taxon>
        <taxon>Testudinata</taxon>
        <taxon>Testudines</taxon>
        <taxon>Cryptodira</taxon>
        <taxon>Durocryptodira</taxon>
        <taxon>Testudinoidea</taxon>
        <taxon>Geoemydidae</taxon>
        <taxon>Geoemydinae</taxon>
        <taxon>Mauremys</taxon>
    </lineage>
</organism>
<evidence type="ECO:0000313" key="2">
    <source>
        <dbReference type="EMBL" id="KAH1168270.1"/>
    </source>
</evidence>
<name>A0A9D4ATT0_9SAUR</name>
<gene>
    <name evidence="2" type="ORF">KIL84_003753</name>
</gene>
<keyword evidence="1" id="KW-0732">Signal</keyword>
<comment type="caution">
    <text evidence="2">The sequence shown here is derived from an EMBL/GenBank/DDBJ whole genome shotgun (WGS) entry which is preliminary data.</text>
</comment>
<evidence type="ECO:0000256" key="1">
    <source>
        <dbReference type="SAM" id="SignalP"/>
    </source>
</evidence>
<proteinExistence type="predicted"/>
<evidence type="ECO:0000313" key="3">
    <source>
        <dbReference type="Proteomes" id="UP000827986"/>
    </source>
</evidence>
<keyword evidence="3" id="KW-1185">Reference proteome</keyword>
<protein>
    <submittedName>
        <fullName evidence="2">Uncharacterized protein</fullName>
    </submittedName>
</protein>